<comment type="similarity">
    <text evidence="1">Belongs to the intimin/invasin family.</text>
</comment>
<proteinExistence type="inferred from homology"/>
<dbReference type="EMBL" id="CP017887">
    <property type="protein sequence ID" value="APC19613.1"/>
    <property type="molecule type" value="Genomic_DNA"/>
</dbReference>
<keyword evidence="3" id="KW-0614">Plasmid</keyword>
<evidence type="ECO:0000313" key="3">
    <source>
        <dbReference type="EMBL" id="APC19613.1"/>
    </source>
</evidence>
<accession>A0A1J0ETZ3</accession>
<dbReference type="PANTHER" id="PTHR39576:SF2">
    <property type="entry name" value="ATTACHING AND EFFACING PROTEIN HOMOLOG-RELATED"/>
    <property type="match status" value="1"/>
</dbReference>
<evidence type="ECO:0000259" key="2">
    <source>
        <dbReference type="Pfam" id="PF11924"/>
    </source>
</evidence>
<dbReference type="Pfam" id="PF11924">
    <property type="entry name" value="IAT_beta"/>
    <property type="match status" value="1"/>
</dbReference>
<dbReference type="Proteomes" id="UP000182567">
    <property type="component" value="Plasmid unnamed1"/>
</dbReference>
<protein>
    <recommendedName>
        <fullName evidence="2">Inverse autotransporter beta-domain domain-containing protein</fullName>
    </recommendedName>
</protein>
<dbReference type="InterPro" id="IPR024519">
    <property type="entry name" value="IAT_beta"/>
</dbReference>
<reference evidence="4" key="1">
    <citation type="submission" date="2016-10" db="EMBL/GenBank/DDBJ databases">
        <title>Pseudomonas frederiksbergensis ERGS4:02 complete genome.</title>
        <authorList>
            <person name="Kumar R."/>
            <person name="Acharya V."/>
            <person name="Singh D."/>
        </authorList>
    </citation>
    <scope>NUCLEOTIDE SEQUENCE [LARGE SCALE GENOMIC DNA]</scope>
    <source>
        <strain evidence="4">ERGS4:02</strain>
        <plasmid evidence="4">Plasmid unnamed1</plasmid>
    </source>
</reference>
<dbReference type="Gene3D" id="2.40.160.160">
    <property type="entry name" value="Inverse autotransporter, beta-domain"/>
    <property type="match status" value="1"/>
</dbReference>
<dbReference type="InterPro" id="IPR051715">
    <property type="entry name" value="Intimin-Invasin_domain"/>
</dbReference>
<dbReference type="PANTHER" id="PTHR39576">
    <property type="entry name" value="ATTACHING AND EFFACING PROTEIN HOMOLOG-RELATED-RELATED"/>
    <property type="match status" value="1"/>
</dbReference>
<dbReference type="AlphaFoldDB" id="A0A1J0ETZ3"/>
<geneLocation type="plasmid" evidence="3">
    <name>unnamed1</name>
</geneLocation>
<dbReference type="GO" id="GO:0009279">
    <property type="term" value="C:cell outer membrane"/>
    <property type="evidence" value="ECO:0007669"/>
    <property type="project" value="TreeGrafter"/>
</dbReference>
<gene>
    <name evidence="3" type="ORF">BLL42_28290</name>
</gene>
<name>A0A1J0ETZ3_9PSED</name>
<evidence type="ECO:0000313" key="4">
    <source>
        <dbReference type="Proteomes" id="UP000182567"/>
    </source>
</evidence>
<feature type="domain" description="Inverse autotransporter beta-domain" evidence="2">
    <location>
        <begin position="187"/>
        <end position="457"/>
    </location>
</feature>
<dbReference type="InterPro" id="IPR038177">
    <property type="entry name" value="IAT_beta_sf"/>
</dbReference>
<evidence type="ECO:0000256" key="1">
    <source>
        <dbReference type="ARBA" id="ARBA00010116"/>
    </source>
</evidence>
<sequence length="553" mass="59807">MGMQVVAGPMAAPLQANAKQTARQVYVLYVPLKGETLVQVAQRFDVKDADLLAQQRQAQMQGWLGPALLVEQQANGESQLYPAFVLQALRKGQPLGALALSVNRSERELRNLNALLMGNERVSSLQAGDWVLVPAPAKPLAAQAGVEKEQANRQAQKVESTLVSAATTVDGMLGRGRADQSPGSVLSQQLEQQALGAATGGISQGIEGLLNSTGKARVGVQASTASNDVDLNLDYLHPLLESKDGILFTQVGARTFDERTIGNFGLGYRHQFNSDLMVGANTFIDQDFSRHHTRLGIGAELWTEQSRFATNYYTPLSDWKQSSRHELNTDPLRKDLYERPAQGWDVRAETSLPGAPSFAVTGKYFQWKGDGVDAYGSGQLEKNPKGYGLGLKWQPIPLIGVSAERQQIQSGDGQWVLSANFTWSFDQDLGAQLSGSGKGMAIKPLEQSRKEFVDRNYNIVLDYKQKAKYLDFGFAIHDMAIPANNTNGPVFYAAPPVKGVPAGGVVRYDITGISPAAAADEVTVNAQTGQLTVAKGAQAQVISLTAYLFMPKN</sequence>
<organism evidence="3 4">
    <name type="scientific">Pseudomonas frederiksbergensis</name>
    <dbReference type="NCBI Taxonomy" id="104087"/>
    <lineage>
        <taxon>Bacteria</taxon>
        <taxon>Pseudomonadati</taxon>
        <taxon>Pseudomonadota</taxon>
        <taxon>Gammaproteobacteria</taxon>
        <taxon>Pseudomonadales</taxon>
        <taxon>Pseudomonadaceae</taxon>
        <taxon>Pseudomonas</taxon>
    </lineage>
</organism>